<dbReference type="PANTHER" id="PTHR47705">
    <property type="entry name" value="AGAP000321-PA"/>
    <property type="match status" value="1"/>
</dbReference>
<evidence type="ECO:0000259" key="1">
    <source>
        <dbReference type="Pfam" id="PF22979"/>
    </source>
</evidence>
<comment type="caution">
    <text evidence="2">The sequence shown here is derived from an EMBL/GenBank/DDBJ whole genome shotgun (WGS) entry which is preliminary data.</text>
</comment>
<dbReference type="Proteomes" id="UP001153954">
    <property type="component" value="Unassembled WGS sequence"/>
</dbReference>
<protein>
    <recommendedName>
        <fullName evidence="1">Winged helix-turn-helix domain-containing protein</fullName>
    </recommendedName>
</protein>
<accession>A0AAU9V968</accession>
<dbReference type="EMBL" id="CAKOGL010000028">
    <property type="protein sequence ID" value="CAH2105711.1"/>
    <property type="molecule type" value="Genomic_DNA"/>
</dbReference>
<gene>
    <name evidence="2" type="ORF">EEDITHA_LOCUS19932</name>
</gene>
<dbReference type="Pfam" id="PF22979">
    <property type="entry name" value="HTH_69"/>
    <property type="match status" value="1"/>
</dbReference>
<feature type="domain" description="Winged helix-turn-helix" evidence="1">
    <location>
        <begin position="184"/>
        <end position="244"/>
    </location>
</feature>
<evidence type="ECO:0000313" key="3">
    <source>
        <dbReference type="Proteomes" id="UP001153954"/>
    </source>
</evidence>
<dbReference type="PANTHER" id="PTHR47705:SF1">
    <property type="entry name" value="PNP_UDP_1 DOMAIN-CONTAINING PROTEIN"/>
    <property type="match status" value="1"/>
</dbReference>
<name>A0AAU9V968_EUPED</name>
<organism evidence="2 3">
    <name type="scientific">Euphydryas editha</name>
    <name type="common">Edith's checkerspot</name>
    <dbReference type="NCBI Taxonomy" id="104508"/>
    <lineage>
        <taxon>Eukaryota</taxon>
        <taxon>Metazoa</taxon>
        <taxon>Ecdysozoa</taxon>
        <taxon>Arthropoda</taxon>
        <taxon>Hexapoda</taxon>
        <taxon>Insecta</taxon>
        <taxon>Pterygota</taxon>
        <taxon>Neoptera</taxon>
        <taxon>Endopterygota</taxon>
        <taxon>Lepidoptera</taxon>
        <taxon>Glossata</taxon>
        <taxon>Ditrysia</taxon>
        <taxon>Papilionoidea</taxon>
        <taxon>Nymphalidae</taxon>
        <taxon>Nymphalinae</taxon>
        <taxon>Euphydryas</taxon>
    </lineage>
</organism>
<proteinExistence type="predicted"/>
<evidence type="ECO:0000313" key="2">
    <source>
        <dbReference type="EMBL" id="CAH2105711.1"/>
    </source>
</evidence>
<sequence>MAEIEEKVIMTPKSKTPTSTVLIVERKVIEPEPSDKIHVAGGDHTGIIINKEKVYENGVTEPCHAQLEFCVYLVSAVTGNHTREARALRFWFKPEVTPNECQHEAQAFFRELVSPQDFPKDYVGFIKKIIKLMQNKYHQLKLLEVELRQEGTGPPPPEANGDITSKAIIYKYYNGSFIEDSIVNQTVISEQKVLDMIENAYPNPLSVEDFVTAGKWSKAEVKDALESLEEKGLTRLMSDGIYVRQHSIDTQVVKQMPTLCSSRQPTIAVVTALYCEKQAVDAMMDNQETYVRYTTVGKYFKKLINTIYVSNEPDPLLCLWQACAHTTMWA</sequence>
<dbReference type="AlphaFoldDB" id="A0AAU9V968"/>
<reference evidence="2" key="1">
    <citation type="submission" date="2022-03" db="EMBL/GenBank/DDBJ databases">
        <authorList>
            <person name="Tunstrom K."/>
        </authorList>
    </citation>
    <scope>NUCLEOTIDE SEQUENCE</scope>
</reference>
<dbReference type="InterPro" id="IPR055121">
    <property type="entry name" value="HTH_69"/>
</dbReference>
<keyword evidence="3" id="KW-1185">Reference proteome</keyword>